<feature type="domain" description="Tyrosine-protein phosphatase" evidence="1">
    <location>
        <begin position="1"/>
        <end position="232"/>
    </location>
</feature>
<dbReference type="OrthoDB" id="8815311at2759"/>
<gene>
    <name evidence="3" type="ORF">BOKJ2_LOCUS3860</name>
</gene>
<comment type="caution">
    <text evidence="3">The sequence shown here is derived from an EMBL/GenBank/DDBJ whole genome shotgun (WGS) entry which is preliminary data.</text>
</comment>
<dbReference type="AlphaFoldDB" id="A0A811K6U2"/>
<dbReference type="SMART" id="SM00404">
    <property type="entry name" value="PTPc_motif"/>
    <property type="match status" value="1"/>
</dbReference>
<dbReference type="PRINTS" id="PR00700">
    <property type="entry name" value="PRTYPHPHTASE"/>
</dbReference>
<dbReference type="Proteomes" id="UP000614601">
    <property type="component" value="Unassembled WGS sequence"/>
</dbReference>
<dbReference type="SMART" id="SM00194">
    <property type="entry name" value="PTPc"/>
    <property type="match status" value="1"/>
</dbReference>
<protein>
    <recommendedName>
        <fullName evidence="5">Protein-tyrosine phosphatase</fullName>
    </recommendedName>
</protein>
<name>A0A811K6U2_9BILA</name>
<feature type="domain" description="Tyrosine specific protein phosphatases" evidence="2">
    <location>
        <begin position="152"/>
        <end position="223"/>
    </location>
</feature>
<evidence type="ECO:0008006" key="5">
    <source>
        <dbReference type="Google" id="ProtNLM"/>
    </source>
</evidence>
<dbReference type="PROSITE" id="PS00383">
    <property type="entry name" value="TYR_PHOSPHATASE_1"/>
    <property type="match status" value="1"/>
</dbReference>
<dbReference type="PANTHER" id="PTHR46163">
    <property type="entry name" value="TYROSINE-PROTEIN PHOSPHATASE-RELATED"/>
    <property type="match status" value="1"/>
</dbReference>
<dbReference type="CDD" id="cd00047">
    <property type="entry name" value="PTPc"/>
    <property type="match status" value="1"/>
</dbReference>
<proteinExistence type="predicted"/>
<dbReference type="PANTHER" id="PTHR46163:SF8">
    <property type="entry name" value="PROTEIN-TYROSINE PHOSPHATASE"/>
    <property type="match status" value="1"/>
</dbReference>
<dbReference type="InterPro" id="IPR000387">
    <property type="entry name" value="Tyr_Pase_dom"/>
</dbReference>
<dbReference type="EMBL" id="CAJFDH010000002">
    <property type="protein sequence ID" value="CAD5211769.1"/>
    <property type="molecule type" value="Genomic_DNA"/>
</dbReference>
<evidence type="ECO:0000259" key="1">
    <source>
        <dbReference type="PROSITE" id="PS50055"/>
    </source>
</evidence>
<dbReference type="EMBL" id="CAJFCW020000002">
    <property type="protein sequence ID" value="CAG9094308.1"/>
    <property type="molecule type" value="Genomic_DNA"/>
</dbReference>
<dbReference type="PROSITE" id="PS50056">
    <property type="entry name" value="TYR_PHOSPHATASE_2"/>
    <property type="match status" value="1"/>
</dbReference>
<evidence type="ECO:0000313" key="4">
    <source>
        <dbReference type="Proteomes" id="UP000614601"/>
    </source>
</evidence>
<accession>A0A811K6U2</accession>
<dbReference type="Pfam" id="PF00102">
    <property type="entry name" value="Y_phosphatase"/>
    <property type="match status" value="1"/>
</dbReference>
<organism evidence="3 4">
    <name type="scientific">Bursaphelenchus okinawaensis</name>
    <dbReference type="NCBI Taxonomy" id="465554"/>
    <lineage>
        <taxon>Eukaryota</taxon>
        <taxon>Metazoa</taxon>
        <taxon>Ecdysozoa</taxon>
        <taxon>Nematoda</taxon>
        <taxon>Chromadorea</taxon>
        <taxon>Rhabditida</taxon>
        <taxon>Tylenchina</taxon>
        <taxon>Tylenchomorpha</taxon>
        <taxon>Aphelenchoidea</taxon>
        <taxon>Aphelenchoididae</taxon>
        <taxon>Bursaphelenchus</taxon>
    </lineage>
</organism>
<sequence>MSLPVPCQEAARVVLKWPGLPYDFIHANYVATPRSQKRYICTQGPLEATVADFWRMIIQEESDNIIMLCNCIEKGMDKCAPYWPTQVGQTVQYDGDKVTVTHTNNNLLPNEQNVVRTFLTIKWKLDGKQNEREVRHYQWVDWPDRGVPTGLNTVFNLLSSVRGSDKPIVVHCSAGIGRTGSIVPIAYIMERFQIGQPCEEMAEIFREIRNSRPYSIQNEGQYLFVHRVILYYFCERNKNYDPADARYVKFVEEYKKDVC</sequence>
<evidence type="ECO:0000313" key="3">
    <source>
        <dbReference type="EMBL" id="CAD5211769.1"/>
    </source>
</evidence>
<dbReference type="SUPFAM" id="SSF52799">
    <property type="entry name" value="(Phosphotyrosine protein) phosphatases II"/>
    <property type="match status" value="1"/>
</dbReference>
<reference evidence="3" key="1">
    <citation type="submission" date="2020-09" db="EMBL/GenBank/DDBJ databases">
        <authorList>
            <person name="Kikuchi T."/>
        </authorList>
    </citation>
    <scope>NUCLEOTIDE SEQUENCE</scope>
    <source>
        <strain evidence="3">SH1</strain>
    </source>
</reference>
<dbReference type="InterPro" id="IPR029021">
    <property type="entry name" value="Prot-tyrosine_phosphatase-like"/>
</dbReference>
<dbReference type="InterPro" id="IPR016130">
    <property type="entry name" value="Tyr_Pase_AS"/>
</dbReference>
<dbReference type="InterPro" id="IPR052782">
    <property type="entry name" value="Oocyte-zygote_transition_reg"/>
</dbReference>
<keyword evidence="4" id="KW-1185">Reference proteome</keyword>
<dbReference type="Proteomes" id="UP000783686">
    <property type="component" value="Unassembled WGS sequence"/>
</dbReference>
<dbReference type="InterPro" id="IPR003595">
    <property type="entry name" value="Tyr_Pase_cat"/>
</dbReference>
<dbReference type="InterPro" id="IPR000242">
    <property type="entry name" value="PTP_cat"/>
</dbReference>
<dbReference type="GO" id="GO:0004725">
    <property type="term" value="F:protein tyrosine phosphatase activity"/>
    <property type="evidence" value="ECO:0007669"/>
    <property type="project" value="InterPro"/>
</dbReference>
<dbReference type="Gene3D" id="3.90.190.10">
    <property type="entry name" value="Protein tyrosine phosphatase superfamily"/>
    <property type="match status" value="1"/>
</dbReference>
<dbReference type="PROSITE" id="PS50055">
    <property type="entry name" value="TYR_PHOSPHATASE_PTP"/>
    <property type="match status" value="1"/>
</dbReference>
<evidence type="ECO:0000259" key="2">
    <source>
        <dbReference type="PROSITE" id="PS50056"/>
    </source>
</evidence>